<keyword evidence="1" id="KW-0472">Membrane</keyword>
<keyword evidence="1" id="KW-1133">Transmembrane helix</keyword>
<feature type="transmembrane region" description="Helical" evidence="1">
    <location>
        <begin position="156"/>
        <end position="173"/>
    </location>
</feature>
<feature type="transmembrane region" description="Helical" evidence="1">
    <location>
        <begin position="88"/>
        <end position="105"/>
    </location>
</feature>
<sequence length="178" mass="18995">MTQSPALQPLPDQSAIAAQEAPLVNGRVFLAAGLGAVLSGLMILLGSNDPANIGSAVFQLAPLVPAACAVLLWISLKFTDKSEARRQTVSAAGVLGIVAAAFYMVEWSARFELSLYFALMLLAWGSRLKFAPLMWAALPYLAASILLRIFDFPGEALVLLALGALTMAFPFVMRRRGK</sequence>
<keyword evidence="3" id="KW-1185">Reference proteome</keyword>
<dbReference type="Proteomes" id="UP000711614">
    <property type="component" value="Unassembled WGS sequence"/>
</dbReference>
<feature type="transmembrane region" description="Helical" evidence="1">
    <location>
        <begin position="53"/>
        <end position="76"/>
    </location>
</feature>
<keyword evidence="1" id="KW-0812">Transmembrane</keyword>
<proteinExistence type="predicted"/>
<name>A0ABS4YYL8_9MICC</name>
<evidence type="ECO:0008006" key="4">
    <source>
        <dbReference type="Google" id="ProtNLM"/>
    </source>
</evidence>
<dbReference type="EMBL" id="JAGIOI010000001">
    <property type="protein sequence ID" value="MBP2413113.1"/>
    <property type="molecule type" value="Genomic_DNA"/>
</dbReference>
<dbReference type="RefSeq" id="WP_209680123.1">
    <property type="nucleotide sequence ID" value="NZ_JAGIOI010000001.1"/>
</dbReference>
<gene>
    <name evidence="2" type="ORF">JOF48_001912</name>
</gene>
<accession>A0ABS4YYL8</accession>
<protein>
    <recommendedName>
        <fullName evidence="4">DUF2157 domain-containing protein</fullName>
    </recommendedName>
</protein>
<evidence type="ECO:0000313" key="3">
    <source>
        <dbReference type="Proteomes" id="UP000711614"/>
    </source>
</evidence>
<organism evidence="2 3">
    <name type="scientific">Arthrobacter stackebrandtii</name>
    <dbReference type="NCBI Taxonomy" id="272161"/>
    <lineage>
        <taxon>Bacteria</taxon>
        <taxon>Bacillati</taxon>
        <taxon>Actinomycetota</taxon>
        <taxon>Actinomycetes</taxon>
        <taxon>Micrococcales</taxon>
        <taxon>Micrococcaceae</taxon>
        <taxon>Arthrobacter</taxon>
    </lineage>
</organism>
<feature type="transmembrane region" description="Helical" evidence="1">
    <location>
        <begin position="133"/>
        <end position="150"/>
    </location>
</feature>
<feature type="transmembrane region" description="Helical" evidence="1">
    <location>
        <begin position="28"/>
        <end position="47"/>
    </location>
</feature>
<evidence type="ECO:0000256" key="1">
    <source>
        <dbReference type="SAM" id="Phobius"/>
    </source>
</evidence>
<evidence type="ECO:0000313" key="2">
    <source>
        <dbReference type="EMBL" id="MBP2413113.1"/>
    </source>
</evidence>
<reference evidence="2 3" key="1">
    <citation type="submission" date="2021-03" db="EMBL/GenBank/DDBJ databases">
        <title>Sequencing the genomes of 1000 actinobacteria strains.</title>
        <authorList>
            <person name="Klenk H.-P."/>
        </authorList>
    </citation>
    <scope>NUCLEOTIDE SEQUENCE [LARGE SCALE GENOMIC DNA]</scope>
    <source>
        <strain evidence="2 3">DSM 16005</strain>
    </source>
</reference>
<comment type="caution">
    <text evidence="2">The sequence shown here is derived from an EMBL/GenBank/DDBJ whole genome shotgun (WGS) entry which is preliminary data.</text>
</comment>